<keyword evidence="4" id="KW-0804">Transcription</keyword>
<evidence type="ECO:0000259" key="5">
    <source>
        <dbReference type="PROSITE" id="PS50932"/>
    </source>
</evidence>
<protein>
    <submittedName>
        <fullName evidence="7">Substrate-binding domain-containing protein</fullName>
    </submittedName>
</protein>
<dbReference type="EMBL" id="WIPA01000010">
    <property type="protein sequence ID" value="MQR27097.1"/>
    <property type="molecule type" value="Genomic_DNA"/>
</dbReference>
<evidence type="ECO:0000256" key="1">
    <source>
        <dbReference type="ARBA" id="ARBA00022491"/>
    </source>
</evidence>
<dbReference type="Pfam" id="PF00356">
    <property type="entry name" value="LacI"/>
    <property type="match status" value="1"/>
</dbReference>
<dbReference type="GO" id="GO:0003700">
    <property type="term" value="F:DNA-binding transcription factor activity"/>
    <property type="evidence" value="ECO:0007669"/>
    <property type="project" value="TreeGrafter"/>
</dbReference>
<dbReference type="GO" id="GO:0000976">
    <property type="term" value="F:transcription cis-regulatory region binding"/>
    <property type="evidence" value="ECO:0007669"/>
    <property type="project" value="TreeGrafter"/>
</dbReference>
<comment type="caution">
    <text evidence="7">The sequence shown here is derived from an EMBL/GenBank/DDBJ whole genome shotgun (WGS) entry which is preliminary data.</text>
</comment>
<evidence type="ECO:0000313" key="8">
    <source>
        <dbReference type="Proteomes" id="UP000469952"/>
    </source>
</evidence>
<dbReference type="InterPro" id="IPR028082">
    <property type="entry name" value="Peripla_BP_I"/>
</dbReference>
<keyword evidence="3" id="KW-0238">DNA-binding</keyword>
<keyword evidence="1" id="KW-0678">Repressor</keyword>
<dbReference type="SUPFAM" id="SSF53822">
    <property type="entry name" value="Periplasmic binding protein-like I"/>
    <property type="match status" value="1"/>
</dbReference>
<dbReference type="PROSITE" id="PS50943">
    <property type="entry name" value="HTH_CROC1"/>
    <property type="match status" value="1"/>
</dbReference>
<feature type="domain" description="HTH cro/C1-type" evidence="6">
    <location>
        <begin position="3"/>
        <end position="42"/>
    </location>
</feature>
<dbReference type="AlphaFoldDB" id="A0A843YXT7"/>
<dbReference type="RefSeq" id="WP_134086903.1">
    <property type="nucleotide sequence ID" value="NZ_CP133477.1"/>
</dbReference>
<evidence type="ECO:0000256" key="4">
    <source>
        <dbReference type="ARBA" id="ARBA00023163"/>
    </source>
</evidence>
<dbReference type="CDD" id="cd06291">
    <property type="entry name" value="PBP1_Qymf-like"/>
    <property type="match status" value="1"/>
</dbReference>
<evidence type="ECO:0000259" key="6">
    <source>
        <dbReference type="PROSITE" id="PS50943"/>
    </source>
</evidence>
<dbReference type="PROSITE" id="PS50932">
    <property type="entry name" value="HTH_LACI_2"/>
    <property type="match status" value="1"/>
</dbReference>
<sequence length="325" mass="36072">MNDVASLAGVSRGSVSNYINGKKTKPNTQKKIAEAIAELNYVPNATARSLKTSQSNFVVFIIPTVNSPFFSELSYYMQQELQKNGYKMILCNSNNRSEDEIEYIQMANTQKVAGLITMSYADAANLIATDIPLVSIEKKVSDQVPLVVSDNYSGGQLAGETLVKSGAKQLLFISKAPVRNISAIREQGFFDYCHEHNITVDKFVTRDIANFVDDFATFINKNTVNTTFNYDGIFSDSDEFASDFYFLLTQKGINVPKDVQIIGFDGARIYSRQQIFLSSIKQPTAEIAKSSVEKLLSQMNQKTTTTASHNHVTLPVHFVKGMTTL</sequence>
<dbReference type="Proteomes" id="UP000469952">
    <property type="component" value="Unassembled WGS sequence"/>
</dbReference>
<evidence type="ECO:0000256" key="2">
    <source>
        <dbReference type="ARBA" id="ARBA00023015"/>
    </source>
</evidence>
<dbReference type="InterPro" id="IPR001761">
    <property type="entry name" value="Peripla_BP/Lac1_sug-bd_dom"/>
</dbReference>
<reference evidence="7 8" key="1">
    <citation type="submission" date="2019-10" db="EMBL/GenBank/DDBJ databases">
        <title>WGS of Leuconostoc mesenteroides.</title>
        <authorList>
            <person name="Melo Bolivar J."/>
            <person name="Marino-Ramirez L."/>
            <person name="Villamil Diaz L.M."/>
        </authorList>
    </citation>
    <scope>NUCLEOTIDE SEQUENCE [LARGE SCALE GENOMIC DNA]</scope>
    <source>
        <strain evidence="7 8">M11</strain>
    </source>
</reference>
<dbReference type="SMART" id="SM00354">
    <property type="entry name" value="HTH_LACI"/>
    <property type="match status" value="1"/>
</dbReference>
<dbReference type="SUPFAM" id="SSF47413">
    <property type="entry name" value="lambda repressor-like DNA-binding domains"/>
    <property type="match status" value="1"/>
</dbReference>
<evidence type="ECO:0000256" key="3">
    <source>
        <dbReference type="ARBA" id="ARBA00023125"/>
    </source>
</evidence>
<proteinExistence type="predicted"/>
<evidence type="ECO:0000313" key="7">
    <source>
        <dbReference type="EMBL" id="MQR27097.1"/>
    </source>
</evidence>
<dbReference type="PANTHER" id="PTHR30146:SF95">
    <property type="entry name" value="RIBOSE OPERON REPRESSOR"/>
    <property type="match status" value="1"/>
</dbReference>
<dbReference type="InterPro" id="IPR000843">
    <property type="entry name" value="HTH_LacI"/>
</dbReference>
<gene>
    <name evidence="7" type="ORF">GFV13_07440</name>
</gene>
<dbReference type="Gene3D" id="1.10.260.40">
    <property type="entry name" value="lambda repressor-like DNA-binding domains"/>
    <property type="match status" value="1"/>
</dbReference>
<dbReference type="InterPro" id="IPR010982">
    <property type="entry name" value="Lambda_DNA-bd_dom_sf"/>
</dbReference>
<feature type="domain" description="HTH lacI-type" evidence="5">
    <location>
        <begin position="1"/>
        <end position="52"/>
    </location>
</feature>
<dbReference type="InterPro" id="IPR001387">
    <property type="entry name" value="Cro/C1-type_HTH"/>
</dbReference>
<dbReference type="Gene3D" id="3.40.50.2300">
    <property type="match status" value="2"/>
</dbReference>
<keyword evidence="2" id="KW-0805">Transcription regulation</keyword>
<organism evidence="7 8">
    <name type="scientific">Leuconostoc mesenteroides</name>
    <dbReference type="NCBI Taxonomy" id="1245"/>
    <lineage>
        <taxon>Bacteria</taxon>
        <taxon>Bacillati</taxon>
        <taxon>Bacillota</taxon>
        <taxon>Bacilli</taxon>
        <taxon>Lactobacillales</taxon>
        <taxon>Lactobacillaceae</taxon>
        <taxon>Leuconostoc</taxon>
    </lineage>
</organism>
<dbReference type="CDD" id="cd01392">
    <property type="entry name" value="HTH_LacI"/>
    <property type="match status" value="1"/>
</dbReference>
<dbReference type="Pfam" id="PF00532">
    <property type="entry name" value="Peripla_BP_1"/>
    <property type="match status" value="1"/>
</dbReference>
<accession>A0A843YXT7</accession>
<dbReference type="PANTHER" id="PTHR30146">
    <property type="entry name" value="LACI-RELATED TRANSCRIPTIONAL REPRESSOR"/>
    <property type="match status" value="1"/>
</dbReference>
<name>A0A843YXT7_LEUME</name>